<organism evidence="1 2">
    <name type="scientific">Tunturiibacter empetritectus</name>
    <dbReference type="NCBI Taxonomy" id="3069691"/>
    <lineage>
        <taxon>Bacteria</taxon>
        <taxon>Pseudomonadati</taxon>
        <taxon>Acidobacteriota</taxon>
        <taxon>Terriglobia</taxon>
        <taxon>Terriglobales</taxon>
        <taxon>Acidobacteriaceae</taxon>
        <taxon>Tunturiibacter</taxon>
    </lineage>
</organism>
<accession>A0A7W8MRT2</accession>
<dbReference type="Proteomes" id="UP000568106">
    <property type="component" value="Unassembled WGS sequence"/>
</dbReference>
<sequence>MAESGLERVVGVDWSGDKGPGQRRKIWAGVWTASSTGGKVTLECGRTREELVAWLVEMSRETPRMVVGFDFSFSYPAWFLRELGIGSAPEFWELVAGGRGEEWLHRDCEDGRFWGRVGPMRHGKKPAEFCGEHAHRMLRRAETVLKVRAEMTDPLQVAKIAGIAPKSVFQIGGAGAVGTASLRGMPGLMVLRAAGFRIWPYDEPDVKRAPLVVEIYTRLMTGAVTKSSEVARTAYLAKKRRESALYAGLSRGVVAKARASEDAFDALVSAMVMVEHRGEFAGLRKTEDEVFRMEGQTWVPGLVGSR</sequence>
<gene>
    <name evidence="1" type="ORF">HDF09_001824</name>
</gene>
<reference evidence="1" key="1">
    <citation type="submission" date="2020-08" db="EMBL/GenBank/DDBJ databases">
        <title>Genomic Encyclopedia of Type Strains, Phase IV (KMG-V): Genome sequencing to study the core and pangenomes of soil and plant-associated prokaryotes.</title>
        <authorList>
            <person name="Whitman W."/>
        </authorList>
    </citation>
    <scope>NUCLEOTIDE SEQUENCE [LARGE SCALE GENOMIC DNA]</scope>
    <source>
        <strain evidence="1">M8UP27</strain>
    </source>
</reference>
<evidence type="ECO:0008006" key="3">
    <source>
        <dbReference type="Google" id="ProtNLM"/>
    </source>
</evidence>
<comment type="caution">
    <text evidence="1">The sequence shown here is derived from an EMBL/GenBank/DDBJ whole genome shotgun (WGS) entry which is preliminary data.</text>
</comment>
<dbReference type="EMBL" id="JACHDY010000002">
    <property type="protein sequence ID" value="MBB5317155.1"/>
    <property type="molecule type" value="Genomic_DNA"/>
</dbReference>
<keyword evidence="2" id="KW-1185">Reference proteome</keyword>
<dbReference type="AlphaFoldDB" id="A0A7W8MRT2"/>
<name>A0A7W8MRT2_9BACT</name>
<protein>
    <recommendedName>
        <fullName evidence="3">DUF429 domain-containing protein</fullName>
    </recommendedName>
</protein>
<evidence type="ECO:0000313" key="2">
    <source>
        <dbReference type="Proteomes" id="UP000568106"/>
    </source>
</evidence>
<proteinExistence type="predicted"/>
<evidence type="ECO:0000313" key="1">
    <source>
        <dbReference type="EMBL" id="MBB5317155.1"/>
    </source>
</evidence>